<keyword evidence="1" id="KW-0862">Zinc</keyword>
<dbReference type="Pfam" id="PF12706">
    <property type="entry name" value="Lactamase_B_2"/>
    <property type="match status" value="1"/>
</dbReference>
<dbReference type="InterPro" id="IPR036866">
    <property type="entry name" value="RibonucZ/Hydroxyglut_hydro"/>
</dbReference>
<dbReference type="InterPro" id="IPR001279">
    <property type="entry name" value="Metallo-B-lactamas"/>
</dbReference>
<evidence type="ECO:0000256" key="1">
    <source>
        <dbReference type="ARBA" id="ARBA00022833"/>
    </source>
</evidence>
<gene>
    <name evidence="6" type="ordered locus">HPL003_21640</name>
</gene>
<dbReference type="OrthoDB" id="9794898at2"/>
<dbReference type="SMART" id="SM00849">
    <property type="entry name" value="Lactamase_B"/>
    <property type="match status" value="1"/>
</dbReference>
<dbReference type="KEGG" id="pta:HPL003_21640"/>
<dbReference type="PANTHER" id="PTHR46018">
    <property type="entry name" value="ZINC PHOSPHODIESTERASE ELAC PROTEIN 1"/>
    <property type="match status" value="1"/>
</dbReference>
<proteinExistence type="predicted"/>
<dbReference type="STRING" id="985665.HPL003_21640"/>
<dbReference type="CDD" id="cd07716">
    <property type="entry name" value="RNaseZ_short-form-like_MBL-fold"/>
    <property type="match status" value="1"/>
</dbReference>
<comment type="catalytic activity">
    <reaction evidence="2">
        <text>3',5'-cyclic CMP + H2O = CMP + H(+)</text>
        <dbReference type="Rhea" id="RHEA:72675"/>
        <dbReference type="ChEBI" id="CHEBI:15377"/>
        <dbReference type="ChEBI" id="CHEBI:15378"/>
        <dbReference type="ChEBI" id="CHEBI:58003"/>
        <dbReference type="ChEBI" id="CHEBI:60377"/>
    </reaction>
    <physiologicalReaction direction="left-to-right" evidence="2">
        <dbReference type="Rhea" id="RHEA:72676"/>
    </physiologicalReaction>
</comment>
<dbReference type="SUPFAM" id="SSF56281">
    <property type="entry name" value="Metallo-hydrolase/oxidoreductase"/>
    <property type="match status" value="1"/>
</dbReference>
<comment type="catalytic activity">
    <reaction evidence="4">
        <text>3',5'-cyclic UMP + H2O = UMP + H(+)</text>
        <dbReference type="Rhea" id="RHEA:70575"/>
        <dbReference type="ChEBI" id="CHEBI:15377"/>
        <dbReference type="ChEBI" id="CHEBI:15378"/>
        <dbReference type="ChEBI" id="CHEBI:57865"/>
        <dbReference type="ChEBI" id="CHEBI:184387"/>
    </reaction>
    <physiologicalReaction direction="left-to-right" evidence="4">
        <dbReference type="Rhea" id="RHEA:70576"/>
    </physiologicalReaction>
</comment>
<dbReference type="EMBL" id="CP003107">
    <property type="protein sequence ID" value="AET61056.1"/>
    <property type="molecule type" value="Genomic_DNA"/>
</dbReference>
<name>G7VPQ8_PAETH</name>
<reference key="2">
    <citation type="submission" date="2011-11" db="EMBL/GenBank/DDBJ databases">
        <authorList>
            <person name="Shin S.H."/>
            <person name="Kim S."/>
            <person name="Kim J.Y."/>
        </authorList>
    </citation>
    <scope>NUCLEOTIDE SEQUENCE</scope>
    <source>
        <strain>HPL-003</strain>
    </source>
</reference>
<dbReference type="Gene3D" id="3.60.15.10">
    <property type="entry name" value="Ribonuclease Z/Hydroxyacylglutathione hydrolase-like"/>
    <property type="match status" value="1"/>
</dbReference>
<evidence type="ECO:0000313" key="7">
    <source>
        <dbReference type="Proteomes" id="UP000005876"/>
    </source>
</evidence>
<organism evidence="6 7">
    <name type="scientific">Paenibacillus terrae (strain HPL-003)</name>
    <dbReference type="NCBI Taxonomy" id="985665"/>
    <lineage>
        <taxon>Bacteria</taxon>
        <taxon>Bacillati</taxon>
        <taxon>Bacillota</taxon>
        <taxon>Bacilli</taxon>
        <taxon>Bacillales</taxon>
        <taxon>Paenibacillaceae</taxon>
        <taxon>Paenibacillus</taxon>
    </lineage>
</organism>
<sequence length="256" mass="28016">MELKILGHWAGAPMEGGATSSYLIADGDTRLLLDCGSGALSLLQKSNLAQQLDGIVISHMHADHYLDLVPYTSLCFLTQLQGKPWKKIKLYVPEANGKQVLADVDQLLFGNRDRFGMTFDVIAYKPEDALDIGTLRVTFQQTRHPGPCYSPRVTNGTKTLVYTADTGYYDELITHAQHADLLICESTFAYENDMTTDHGHLTGTQAGQIAAQASVHRLILTHFGTSRADQARNWTSAKAAFPGAVDLASTEAVYLI</sequence>
<evidence type="ECO:0000259" key="5">
    <source>
        <dbReference type="SMART" id="SM00849"/>
    </source>
</evidence>
<dbReference type="Proteomes" id="UP000005876">
    <property type="component" value="Chromosome"/>
</dbReference>
<comment type="function">
    <text evidence="3">Counteracts the endogenous Pycsar antiviral defense system. Phosphodiesterase that enables metal-dependent hydrolysis of host cyclic nucleotide Pycsar defense signals such as cCMP and cUMP.</text>
</comment>
<evidence type="ECO:0000256" key="2">
    <source>
        <dbReference type="ARBA" id="ARBA00034221"/>
    </source>
</evidence>
<dbReference type="eggNOG" id="COG1234">
    <property type="taxonomic scope" value="Bacteria"/>
</dbReference>
<dbReference type="RefSeq" id="WP_014281751.1">
    <property type="nucleotide sequence ID" value="NC_016641.1"/>
</dbReference>
<dbReference type="PANTHER" id="PTHR46018:SF4">
    <property type="entry name" value="METALLO-HYDROLASE YHFI-RELATED"/>
    <property type="match status" value="1"/>
</dbReference>
<evidence type="ECO:0000256" key="4">
    <source>
        <dbReference type="ARBA" id="ARBA00048505"/>
    </source>
</evidence>
<evidence type="ECO:0000313" key="6">
    <source>
        <dbReference type="EMBL" id="AET61056.1"/>
    </source>
</evidence>
<reference evidence="6 7" key="3">
    <citation type="journal article" date="2012" name="J. Bacteriol.">
        <title>Genome Sequence of Paenibacillus terrae HPL-003, a Xylanase-Producing Bacterium Isolated from Soil Found in Forest Residue.</title>
        <authorList>
            <person name="Shin S.H."/>
            <person name="Kim S."/>
            <person name="Kim J.Y."/>
            <person name="Song H.Y."/>
            <person name="Cho S.J."/>
            <person name="Kim D.R."/>
            <person name="Lee K.I."/>
            <person name="Lim H.K."/>
            <person name="Park N.J."/>
            <person name="Hwang I.T."/>
            <person name="Yang K.S."/>
        </authorList>
    </citation>
    <scope>NUCLEOTIDE SEQUENCE [LARGE SCALE GENOMIC DNA]</scope>
    <source>
        <strain evidence="6 7">HPL-003</strain>
    </source>
</reference>
<feature type="domain" description="Metallo-beta-lactamase" evidence="5">
    <location>
        <begin position="18"/>
        <end position="200"/>
    </location>
</feature>
<evidence type="ECO:0000256" key="3">
    <source>
        <dbReference type="ARBA" id="ARBA00034301"/>
    </source>
</evidence>
<dbReference type="HOGENOM" id="CLU_031317_3_1_9"/>
<accession>G7VPQ8</accession>
<reference evidence="7" key="1">
    <citation type="submission" date="2011-11" db="EMBL/GenBank/DDBJ databases">
        <title>Complete sequence of Paenibacillus terrae HPL-003.</title>
        <authorList>
            <person name="Shin S.H."/>
            <person name="Kim S."/>
            <person name="Kim J.Y."/>
        </authorList>
    </citation>
    <scope>NUCLEOTIDE SEQUENCE [LARGE SCALE GENOMIC DNA]</scope>
    <source>
        <strain evidence="7">HPL-003</strain>
    </source>
</reference>
<dbReference type="AlphaFoldDB" id="G7VPQ8"/>
<dbReference type="GO" id="GO:0042781">
    <property type="term" value="F:3'-tRNA processing endoribonuclease activity"/>
    <property type="evidence" value="ECO:0007669"/>
    <property type="project" value="TreeGrafter"/>
</dbReference>
<protein>
    <submittedName>
        <fullName evidence="6">Beta-lactamase</fullName>
    </submittedName>
</protein>